<dbReference type="SUPFAM" id="SSF55781">
    <property type="entry name" value="GAF domain-like"/>
    <property type="match status" value="1"/>
</dbReference>
<dbReference type="InterPro" id="IPR011990">
    <property type="entry name" value="TPR-like_helical_dom_sf"/>
</dbReference>
<dbReference type="InterPro" id="IPR029016">
    <property type="entry name" value="GAF-like_dom_sf"/>
</dbReference>
<reference evidence="4 5" key="1">
    <citation type="submission" date="2015-09" db="EMBL/GenBank/DDBJ databases">
        <authorList>
            <consortium name="Pathogen Informatics"/>
        </authorList>
    </citation>
    <scope>NUCLEOTIDE SEQUENCE [LARGE SCALE GENOMIC DNA]</scope>
    <source>
        <strain evidence="4 5">2789STDY5834855</strain>
    </source>
</reference>
<dbReference type="GO" id="GO:1902201">
    <property type="term" value="P:negative regulation of bacterial-type flagellum-dependent cell motility"/>
    <property type="evidence" value="ECO:0007669"/>
    <property type="project" value="TreeGrafter"/>
</dbReference>
<feature type="coiled-coil region" evidence="2">
    <location>
        <begin position="289"/>
        <end position="346"/>
    </location>
</feature>
<keyword evidence="4" id="KW-0548">Nucleotidyltransferase</keyword>
<feature type="domain" description="GGDEF" evidence="3">
    <location>
        <begin position="576"/>
        <end position="707"/>
    </location>
</feature>
<keyword evidence="1" id="KW-0802">TPR repeat</keyword>
<dbReference type="Gene3D" id="3.30.70.270">
    <property type="match status" value="1"/>
</dbReference>
<dbReference type="Proteomes" id="UP000095558">
    <property type="component" value="Unassembled WGS sequence"/>
</dbReference>
<evidence type="ECO:0000256" key="1">
    <source>
        <dbReference type="PROSITE-ProRule" id="PRU00339"/>
    </source>
</evidence>
<evidence type="ECO:0000313" key="5">
    <source>
        <dbReference type="Proteomes" id="UP000095558"/>
    </source>
</evidence>
<dbReference type="Pfam" id="PF00990">
    <property type="entry name" value="GGDEF"/>
    <property type="match status" value="1"/>
</dbReference>
<dbReference type="CDD" id="cd01949">
    <property type="entry name" value="GGDEF"/>
    <property type="match status" value="1"/>
</dbReference>
<sequence length="707" mass="82391">MFPKYTTALGKEGIVMENNELQYNLRKFEEDENHIEYFISIFPEYIKSNPEKAKEILDLVMEIALNKEYELAYGWCLMYIGWYCFTISDYTNACKYRLDANEIFIKNNCVKGLIFSYNGLLADYTRLGNLELAIESGLSGIDLAEKENDEKALIHLMINTAIAYMDYRKYDEAKRLLNKINEVYRQIQGSELIVYYITLAEVEVISGDINKGYECCEVAIELIKELGCWIYECEILSIRAEANSKLGKNKEAEIDFEVAIKSAKSFKNIIYIVKTLRRWAKHYNRIDELDKAEKKLIEAFNEVNSLNSLLDKSEICYELNELYAQLKRYEEAYKFLKEHLEIEKEIFNNKSSSWLARLHNKEITREAKIYRELYQEIDLLSGIGKKFTSDLKIERNLEVIYEEVKELMEADVFGIASYSKEEKILKYDLFIVNGKRKNCGISALEEENFGTWCYKNKENIVINDMENEYRKYVPSRNKGIEDDNCNVKNIKSAIFCPIVVENEVLGILTVQSYKKNSYNKNTVKKLEILASYIAIALENAKLFKNIEYSATHDWLTDVYNRKEILKRGQTIIQNNKGCSVMIMDIDYFKSINDNYGHATGDYVLKTISDLMKKDIKGNGYIGRYGGEEFLIVVNSSNKEYVSVLANNIRKNIENYNFIVDSKKINVTVSIGVYNYLKDDKYFNKHIKLADEALYLAKLFGRNRVVNY</sequence>
<proteinExistence type="predicted"/>
<organism evidence="4 5">
    <name type="scientific">Clostridium disporicum</name>
    <dbReference type="NCBI Taxonomy" id="84024"/>
    <lineage>
        <taxon>Bacteria</taxon>
        <taxon>Bacillati</taxon>
        <taxon>Bacillota</taxon>
        <taxon>Clostridia</taxon>
        <taxon>Eubacteriales</taxon>
        <taxon>Clostridiaceae</taxon>
        <taxon>Clostridium</taxon>
    </lineage>
</organism>
<dbReference type="Gene3D" id="3.30.450.40">
    <property type="match status" value="1"/>
</dbReference>
<dbReference type="NCBIfam" id="TIGR00254">
    <property type="entry name" value="GGDEF"/>
    <property type="match status" value="1"/>
</dbReference>
<evidence type="ECO:0000256" key="2">
    <source>
        <dbReference type="SAM" id="Coils"/>
    </source>
</evidence>
<dbReference type="AlphaFoldDB" id="A0A173XPF7"/>
<keyword evidence="4" id="KW-0808">Transferase</keyword>
<dbReference type="InterPro" id="IPR003018">
    <property type="entry name" value="GAF"/>
</dbReference>
<dbReference type="EC" id="2.7.7.65" evidence="4"/>
<protein>
    <submittedName>
        <fullName evidence="4">Ggdef domain protein</fullName>
        <ecNumber evidence="4">2.7.7.65</ecNumber>
    </submittedName>
</protein>
<evidence type="ECO:0000259" key="3">
    <source>
        <dbReference type="PROSITE" id="PS50887"/>
    </source>
</evidence>
<dbReference type="InterPro" id="IPR019734">
    <property type="entry name" value="TPR_rpt"/>
</dbReference>
<dbReference type="GO" id="GO:0005886">
    <property type="term" value="C:plasma membrane"/>
    <property type="evidence" value="ECO:0007669"/>
    <property type="project" value="TreeGrafter"/>
</dbReference>
<dbReference type="SUPFAM" id="SSF55073">
    <property type="entry name" value="Nucleotide cyclase"/>
    <property type="match status" value="1"/>
</dbReference>
<dbReference type="EMBL" id="CYZV01000001">
    <property type="protein sequence ID" value="CUN53604.1"/>
    <property type="molecule type" value="Genomic_DNA"/>
</dbReference>
<dbReference type="InterPro" id="IPR043128">
    <property type="entry name" value="Rev_trsase/Diguanyl_cyclase"/>
</dbReference>
<dbReference type="GO" id="GO:0052621">
    <property type="term" value="F:diguanylate cyclase activity"/>
    <property type="evidence" value="ECO:0007669"/>
    <property type="project" value="UniProtKB-EC"/>
</dbReference>
<accession>A0A173XPF7</accession>
<dbReference type="PANTHER" id="PTHR45138:SF9">
    <property type="entry name" value="DIGUANYLATE CYCLASE DGCM-RELATED"/>
    <property type="match status" value="1"/>
</dbReference>
<evidence type="ECO:0000313" key="4">
    <source>
        <dbReference type="EMBL" id="CUN53604.1"/>
    </source>
</evidence>
<dbReference type="PROSITE" id="PS50005">
    <property type="entry name" value="TPR"/>
    <property type="match status" value="1"/>
</dbReference>
<gene>
    <name evidence="4" type="primary">ycdT_1</name>
    <name evidence="4" type="ORF">ERS852470_00158</name>
</gene>
<dbReference type="GO" id="GO:0043709">
    <property type="term" value="P:cell adhesion involved in single-species biofilm formation"/>
    <property type="evidence" value="ECO:0007669"/>
    <property type="project" value="TreeGrafter"/>
</dbReference>
<dbReference type="SMART" id="SM00028">
    <property type="entry name" value="TPR"/>
    <property type="match status" value="5"/>
</dbReference>
<dbReference type="SMART" id="SM00065">
    <property type="entry name" value="GAF"/>
    <property type="match status" value="1"/>
</dbReference>
<dbReference type="PANTHER" id="PTHR45138">
    <property type="entry name" value="REGULATORY COMPONENTS OF SENSORY TRANSDUCTION SYSTEM"/>
    <property type="match status" value="1"/>
</dbReference>
<dbReference type="SUPFAM" id="SSF48452">
    <property type="entry name" value="TPR-like"/>
    <property type="match status" value="2"/>
</dbReference>
<dbReference type="FunFam" id="3.30.70.270:FF:000001">
    <property type="entry name" value="Diguanylate cyclase domain protein"/>
    <property type="match status" value="1"/>
</dbReference>
<dbReference type="PROSITE" id="PS50887">
    <property type="entry name" value="GGDEF"/>
    <property type="match status" value="1"/>
</dbReference>
<feature type="repeat" description="TPR" evidence="1">
    <location>
        <begin position="313"/>
        <end position="346"/>
    </location>
</feature>
<dbReference type="InterPro" id="IPR029787">
    <property type="entry name" value="Nucleotide_cyclase"/>
</dbReference>
<name>A0A173XPF7_9CLOT</name>
<dbReference type="SMART" id="SM00267">
    <property type="entry name" value="GGDEF"/>
    <property type="match status" value="1"/>
</dbReference>
<dbReference type="InterPro" id="IPR000160">
    <property type="entry name" value="GGDEF_dom"/>
</dbReference>
<dbReference type="InterPro" id="IPR050469">
    <property type="entry name" value="Diguanylate_Cyclase"/>
</dbReference>
<dbReference type="Gene3D" id="1.25.40.10">
    <property type="entry name" value="Tetratricopeptide repeat domain"/>
    <property type="match status" value="2"/>
</dbReference>
<keyword evidence="2" id="KW-0175">Coiled coil</keyword>
<dbReference type="Pfam" id="PF13185">
    <property type="entry name" value="GAF_2"/>
    <property type="match status" value="1"/>
</dbReference>